<dbReference type="HOGENOM" id="CLU_969171_0_0_11"/>
<feature type="transmembrane region" description="Helical" evidence="1">
    <location>
        <begin position="196"/>
        <end position="215"/>
    </location>
</feature>
<proteinExistence type="predicted"/>
<feature type="transmembrane region" description="Helical" evidence="1">
    <location>
        <begin position="256"/>
        <end position="279"/>
    </location>
</feature>
<dbReference type="KEGG" id="mav:MAV_4699"/>
<keyword evidence="1" id="KW-1133">Transmembrane helix</keyword>
<evidence type="ECO:0000313" key="2">
    <source>
        <dbReference type="EMBL" id="ABK67671.1"/>
    </source>
</evidence>
<keyword evidence="1" id="KW-0812">Transmembrane</keyword>
<organism evidence="2 3">
    <name type="scientific">Mycobacterium avium (strain 104)</name>
    <dbReference type="NCBI Taxonomy" id="243243"/>
    <lineage>
        <taxon>Bacteria</taxon>
        <taxon>Bacillati</taxon>
        <taxon>Actinomycetota</taxon>
        <taxon>Actinomycetes</taxon>
        <taxon>Mycobacteriales</taxon>
        <taxon>Mycobacteriaceae</taxon>
        <taxon>Mycobacterium</taxon>
        <taxon>Mycobacterium avium complex (MAC)</taxon>
    </lineage>
</organism>
<name>A0A0H2ZZW4_MYCA1</name>
<gene>
    <name evidence="2" type="ordered locus">MAV_4699</name>
</gene>
<dbReference type="EMBL" id="CP000479">
    <property type="protein sequence ID" value="ABK67671.1"/>
    <property type="molecule type" value="Genomic_DNA"/>
</dbReference>
<evidence type="ECO:0000313" key="3">
    <source>
        <dbReference type="Proteomes" id="UP000001574"/>
    </source>
</evidence>
<protein>
    <submittedName>
        <fullName evidence="2">Uncharacterized protein</fullName>
    </submittedName>
</protein>
<keyword evidence="1" id="KW-0472">Membrane</keyword>
<sequence>MRFAGVVLGWLIATLALAVAVPAGWVQLHVVDADGYAALARRAAADPALQSAMAAELTTRAMALIAEHGGGRYPVDGTQVHDAAAAFTAGPAFPPLFAQANRAAHAWLFDGSGAGGDQWAVDVAPMLDDPSIRPLLRRHNVAVPAKLTVPLTVSVPRQGRLSGLTRWGPWLSLGSAALCGVGALLTLAAARRRGKALSSLGVAALLVGAAGWAGLEAAGRYVNDALNHTTGNVRRIAEVMVAHAESGVHQWLNATLLAGAALAGLGVLVAVLGGLAGAASRR</sequence>
<evidence type="ECO:0000256" key="1">
    <source>
        <dbReference type="SAM" id="Phobius"/>
    </source>
</evidence>
<dbReference type="RefSeq" id="WP_011726197.1">
    <property type="nucleotide sequence ID" value="NC_008595.1"/>
</dbReference>
<feature type="transmembrane region" description="Helical" evidence="1">
    <location>
        <begin position="167"/>
        <end position="189"/>
    </location>
</feature>
<reference evidence="2 3" key="1">
    <citation type="submission" date="2006-10" db="EMBL/GenBank/DDBJ databases">
        <authorList>
            <person name="Fleischmann R.D."/>
            <person name="Dodson R.J."/>
            <person name="Haft D.H."/>
            <person name="Merkel J.S."/>
            <person name="Nelson W.C."/>
            <person name="Fraser C.M."/>
        </authorList>
    </citation>
    <scope>NUCLEOTIDE SEQUENCE [LARGE SCALE GENOMIC DNA]</scope>
    <source>
        <strain evidence="2 3">104</strain>
    </source>
</reference>
<dbReference type="AlphaFoldDB" id="A0A0H2ZZW4"/>
<dbReference type="Proteomes" id="UP000001574">
    <property type="component" value="Chromosome"/>
</dbReference>
<accession>A0A0H2ZZW4</accession>